<dbReference type="PANTHER" id="PTHR35175:SF2">
    <property type="entry name" value="DUF1289 DOMAIN-CONTAINING PROTEIN"/>
    <property type="match status" value="1"/>
</dbReference>
<dbReference type="PANTHER" id="PTHR35175">
    <property type="entry name" value="DUF1289 DOMAIN-CONTAINING PROTEIN"/>
    <property type="match status" value="1"/>
</dbReference>
<protein>
    <submittedName>
        <fullName evidence="1">Fe-S protein</fullName>
    </submittedName>
</protein>
<dbReference type="Pfam" id="PF06945">
    <property type="entry name" value="DUF1289"/>
    <property type="match status" value="1"/>
</dbReference>
<reference evidence="1 2" key="1">
    <citation type="submission" date="2016-01" db="EMBL/GenBank/DDBJ databases">
        <authorList>
            <person name="Oliw E.H."/>
        </authorList>
    </citation>
    <scope>NUCLEOTIDE SEQUENCE [LARGE SCALE GENOMIC DNA]</scope>
    <source>
        <strain evidence="1">LMG 22029</strain>
    </source>
</reference>
<dbReference type="OrthoDB" id="8911262at2"/>
<sequence length="60" mass="6954">MAVDSPCINICKFDSKTGLCTGCLRTKDECKQWKKLKNKARTRIIDERPKREATLKKARK</sequence>
<dbReference type="RefSeq" id="WP_060818386.1">
    <property type="nucleotide sequence ID" value="NZ_FCOC02000003.1"/>
</dbReference>
<evidence type="ECO:0000313" key="1">
    <source>
        <dbReference type="EMBL" id="SAL20003.1"/>
    </source>
</evidence>
<dbReference type="AlphaFoldDB" id="A0A158FK14"/>
<organism evidence="1 2">
    <name type="scientific">Caballeronia sordidicola</name>
    <name type="common">Burkholderia sordidicola</name>
    <dbReference type="NCBI Taxonomy" id="196367"/>
    <lineage>
        <taxon>Bacteria</taxon>
        <taxon>Pseudomonadati</taxon>
        <taxon>Pseudomonadota</taxon>
        <taxon>Betaproteobacteria</taxon>
        <taxon>Burkholderiales</taxon>
        <taxon>Burkholderiaceae</taxon>
        <taxon>Caballeronia</taxon>
    </lineage>
</organism>
<accession>A0A158FK14</accession>
<evidence type="ECO:0000313" key="2">
    <source>
        <dbReference type="Proteomes" id="UP000054893"/>
    </source>
</evidence>
<dbReference type="Proteomes" id="UP000054893">
    <property type="component" value="Unassembled WGS sequence"/>
</dbReference>
<dbReference type="InterPro" id="IPR010710">
    <property type="entry name" value="DUF1289"/>
</dbReference>
<gene>
    <name evidence="1" type="ORF">AWB64_01389</name>
</gene>
<proteinExistence type="predicted"/>
<dbReference type="EMBL" id="FCOC02000003">
    <property type="protein sequence ID" value="SAL20003.1"/>
    <property type="molecule type" value="Genomic_DNA"/>
</dbReference>
<name>A0A158FK14_CABSO</name>